<dbReference type="InterPro" id="IPR010902">
    <property type="entry name" value="NUMOD4"/>
</dbReference>
<dbReference type="GO" id="GO:0016788">
    <property type="term" value="F:hydrolase activity, acting on ester bonds"/>
    <property type="evidence" value="ECO:0007669"/>
    <property type="project" value="InterPro"/>
</dbReference>
<dbReference type="SMART" id="SM00497">
    <property type="entry name" value="IENR1"/>
    <property type="match status" value="2"/>
</dbReference>
<dbReference type="InterPro" id="IPR010896">
    <property type="entry name" value="NUMOD1"/>
</dbReference>
<dbReference type="InterPro" id="IPR003615">
    <property type="entry name" value="HNH_nuc"/>
</dbReference>
<protein>
    <recommendedName>
        <fullName evidence="1">HNH nuclease domain-containing protein</fullName>
    </recommendedName>
</protein>
<dbReference type="InterPro" id="IPR036388">
    <property type="entry name" value="WH-like_DNA-bd_sf"/>
</dbReference>
<name>A0A6C0JHS6_9ZZZZ</name>
<evidence type="ECO:0000313" key="2">
    <source>
        <dbReference type="EMBL" id="QHU04346.1"/>
    </source>
</evidence>
<feature type="domain" description="HNH nuclease" evidence="1">
    <location>
        <begin position="50"/>
        <end position="98"/>
    </location>
</feature>
<proteinExistence type="predicted"/>
<dbReference type="InterPro" id="IPR044925">
    <property type="entry name" value="His-Me_finger_sf"/>
</dbReference>
<accession>A0A6C0JHS6</accession>
<dbReference type="InterPro" id="IPR003647">
    <property type="entry name" value="Intron_nuc_1_rpt"/>
</dbReference>
<sequence>MVSKEEWKYIEDFENYEVSNLGKVRNSKTGRILKTCSQNGYVVAGLCKTKVKTIPIHRLVAKAFIPNPENKAHVNHIDKNPLNNNVTNLEWNTPLENNLHKCKGLIQTTNQNKCVCRIDKHTNEVLEKYKSIELAGIWLYHNNLAKNIHSGRTNISNAIRGVYKSSFGFKWEIEEQLSDENELWKEIKIDGFESENYYISDLGKFKNSKGIIMKNYKPHHSGYIYVRVNKKKFAIHRLVALMFISNPENKPFVNHIDGNKLNNYLDNLEWVTCAENNKHNYTNNIKKKYTRPIIQYDLEMNELNKFNSIKEAGDSLNICTSGIKAVLYNKQKTSKNFIFKYLDE</sequence>
<dbReference type="SMART" id="SM00507">
    <property type="entry name" value="HNHc"/>
    <property type="match status" value="2"/>
</dbReference>
<dbReference type="AlphaFoldDB" id="A0A6C0JHS6"/>
<evidence type="ECO:0000259" key="1">
    <source>
        <dbReference type="SMART" id="SM00507"/>
    </source>
</evidence>
<reference evidence="2" key="1">
    <citation type="journal article" date="2020" name="Nature">
        <title>Giant virus diversity and host interactions through global metagenomics.</title>
        <authorList>
            <person name="Schulz F."/>
            <person name="Roux S."/>
            <person name="Paez-Espino D."/>
            <person name="Jungbluth S."/>
            <person name="Walsh D.A."/>
            <person name="Denef V.J."/>
            <person name="McMahon K.D."/>
            <person name="Konstantinidis K.T."/>
            <person name="Eloe-Fadrosh E.A."/>
            <person name="Kyrpides N.C."/>
            <person name="Woyke T."/>
        </authorList>
    </citation>
    <scope>NUCLEOTIDE SEQUENCE</scope>
    <source>
        <strain evidence="2">GVMAG-M-3300027708-39</strain>
    </source>
</reference>
<feature type="domain" description="HNH nuclease" evidence="1">
    <location>
        <begin position="229"/>
        <end position="277"/>
    </location>
</feature>
<dbReference type="Pfam" id="PF13392">
    <property type="entry name" value="HNH_3"/>
    <property type="match status" value="2"/>
</dbReference>
<dbReference type="Gene3D" id="1.10.10.10">
    <property type="entry name" value="Winged helix-like DNA-binding domain superfamily/Winged helix DNA-binding domain"/>
    <property type="match status" value="1"/>
</dbReference>
<organism evidence="2">
    <name type="scientific">viral metagenome</name>
    <dbReference type="NCBI Taxonomy" id="1070528"/>
    <lineage>
        <taxon>unclassified sequences</taxon>
        <taxon>metagenomes</taxon>
        <taxon>organismal metagenomes</taxon>
    </lineage>
</organism>
<dbReference type="Pfam" id="PF07463">
    <property type="entry name" value="NUMOD4"/>
    <property type="match status" value="1"/>
</dbReference>
<dbReference type="Gene3D" id="3.90.75.20">
    <property type="match status" value="2"/>
</dbReference>
<dbReference type="SUPFAM" id="SSF54060">
    <property type="entry name" value="His-Me finger endonucleases"/>
    <property type="match status" value="2"/>
</dbReference>
<dbReference type="Pfam" id="PF07453">
    <property type="entry name" value="NUMOD1"/>
    <property type="match status" value="1"/>
</dbReference>
<dbReference type="EMBL" id="MN740396">
    <property type="protein sequence ID" value="QHU04346.1"/>
    <property type="molecule type" value="Genomic_DNA"/>
</dbReference>